<dbReference type="SMART" id="SM00233">
    <property type="entry name" value="PH"/>
    <property type="match status" value="1"/>
</dbReference>
<gene>
    <name evidence="5" type="primary">109587164</name>
</gene>
<dbReference type="Proteomes" id="UP000007879">
    <property type="component" value="Unassembled WGS sequence"/>
</dbReference>
<dbReference type="InterPro" id="IPR001849">
    <property type="entry name" value="PH_domain"/>
</dbReference>
<evidence type="ECO:0000256" key="3">
    <source>
        <dbReference type="SAM" id="MobiDB-lite"/>
    </source>
</evidence>
<feature type="region of interest" description="Disordered" evidence="3">
    <location>
        <begin position="325"/>
        <end position="369"/>
    </location>
</feature>
<dbReference type="AlphaFoldDB" id="A0A1X7TLX9"/>
<dbReference type="Pfam" id="PF00169">
    <property type="entry name" value="PH"/>
    <property type="match status" value="1"/>
</dbReference>
<dbReference type="EnsemblMetazoa" id="XM_020003399.1">
    <property type="protein sequence ID" value="XP_019858958.1"/>
    <property type="gene ID" value="LOC109587164"/>
</dbReference>
<evidence type="ECO:0000313" key="5">
    <source>
        <dbReference type="EnsemblMetazoa" id="Aqu2.1.15643_001"/>
    </source>
</evidence>
<dbReference type="EnsemblMetazoa" id="Aqu2.1.15643_001">
    <property type="protein sequence ID" value="Aqu2.1.15643_001"/>
    <property type="gene ID" value="Aqu2.1.15643"/>
</dbReference>
<evidence type="ECO:0000256" key="2">
    <source>
        <dbReference type="ARBA" id="ARBA00023136"/>
    </source>
</evidence>
<dbReference type="OrthoDB" id="8434295at2759"/>
<sequence length="369" mass="39420">MATADFSTVSESVEEAPCSEDQIKNEDIIMSGFLTKEGGVYRTWKKRHFVLEGTSLRYYKKEGDTDPKGTVDLTEGRGVRTKDETSGVEWPDAAKKGLAFGLAVTGRTYYFYGSDPKEVKKWKEELSSIIDEHGEFTSDWENDSEGLPEPAVSKMIRGVAKFGAGIVKKFVKDSGLVDEQTANIIEGAADAVQDQAEADHNTSLADRAKMAVGDGAGIIGDNVDNQYVSAGCAIVKEQAEADDDTTLTQRAGMALGTGLKETSGLVDNEIVGDVMKVGGGMIHDQAEADPNASIGERIAIGVGGAASGVGDCVGDDTAKEVLKGVGKGAEKVNEKLKEKREKEEKEEKKKKKGGDDDKDDEDDDGSESD</sequence>
<evidence type="ECO:0000256" key="1">
    <source>
        <dbReference type="ARBA" id="ARBA00004370"/>
    </source>
</evidence>
<dbReference type="PROSITE" id="PS50003">
    <property type="entry name" value="PH_DOMAIN"/>
    <property type="match status" value="1"/>
</dbReference>
<comment type="subcellular location">
    <subcellularLocation>
        <location evidence="1">Membrane</location>
    </subcellularLocation>
</comment>
<dbReference type="PANTHER" id="PTHR14309:SF10">
    <property type="entry name" value="PH DOMAIN-CONTAINING PROTEIN"/>
    <property type="match status" value="1"/>
</dbReference>
<dbReference type="GO" id="GO:0016020">
    <property type="term" value="C:membrane"/>
    <property type="evidence" value="ECO:0007669"/>
    <property type="project" value="UniProtKB-SubCell"/>
</dbReference>
<reference evidence="5" key="2">
    <citation type="submission" date="2017-05" db="UniProtKB">
        <authorList>
            <consortium name="EnsemblMetazoa"/>
        </authorList>
    </citation>
    <scope>IDENTIFICATION</scope>
</reference>
<dbReference type="PANTHER" id="PTHR14309">
    <property type="entry name" value="EXPRESSED PROTEIN"/>
    <property type="match status" value="1"/>
</dbReference>
<dbReference type="KEGG" id="aqu:109587164"/>
<evidence type="ECO:0000259" key="4">
    <source>
        <dbReference type="PROSITE" id="PS50003"/>
    </source>
</evidence>
<reference evidence="6" key="1">
    <citation type="journal article" date="2010" name="Nature">
        <title>The Amphimedon queenslandica genome and the evolution of animal complexity.</title>
        <authorList>
            <person name="Srivastava M."/>
            <person name="Simakov O."/>
            <person name="Chapman J."/>
            <person name="Fahey B."/>
            <person name="Gauthier M.E."/>
            <person name="Mitros T."/>
            <person name="Richards G.S."/>
            <person name="Conaco C."/>
            <person name="Dacre M."/>
            <person name="Hellsten U."/>
            <person name="Larroux C."/>
            <person name="Putnam N.H."/>
            <person name="Stanke M."/>
            <person name="Adamska M."/>
            <person name="Darling A."/>
            <person name="Degnan S.M."/>
            <person name="Oakley T.H."/>
            <person name="Plachetzki D.C."/>
            <person name="Zhai Y."/>
            <person name="Adamski M."/>
            <person name="Calcino A."/>
            <person name="Cummins S.F."/>
            <person name="Goodstein D.M."/>
            <person name="Harris C."/>
            <person name="Jackson D.J."/>
            <person name="Leys S.P."/>
            <person name="Shu S."/>
            <person name="Woodcroft B.J."/>
            <person name="Vervoort M."/>
            <person name="Kosik K.S."/>
            <person name="Manning G."/>
            <person name="Degnan B.M."/>
            <person name="Rokhsar D.S."/>
        </authorList>
    </citation>
    <scope>NUCLEOTIDE SEQUENCE [LARGE SCALE GENOMIC DNA]</scope>
</reference>
<proteinExistence type="predicted"/>
<organism evidence="5">
    <name type="scientific">Amphimedon queenslandica</name>
    <name type="common">Sponge</name>
    <dbReference type="NCBI Taxonomy" id="400682"/>
    <lineage>
        <taxon>Eukaryota</taxon>
        <taxon>Metazoa</taxon>
        <taxon>Porifera</taxon>
        <taxon>Demospongiae</taxon>
        <taxon>Heteroscleromorpha</taxon>
        <taxon>Haplosclerida</taxon>
        <taxon>Niphatidae</taxon>
        <taxon>Amphimedon</taxon>
    </lineage>
</organism>
<feature type="region of interest" description="Disordered" evidence="3">
    <location>
        <begin position="63"/>
        <end position="85"/>
    </location>
</feature>
<name>A0A1X7TLX9_AMPQE</name>
<dbReference type="SUPFAM" id="SSF50729">
    <property type="entry name" value="PH domain-like"/>
    <property type="match status" value="1"/>
</dbReference>
<dbReference type="InterPro" id="IPR011993">
    <property type="entry name" value="PH-like_dom_sf"/>
</dbReference>
<dbReference type="InterPro" id="IPR039680">
    <property type="entry name" value="PLEKHB1/2"/>
</dbReference>
<feature type="compositionally biased region" description="Acidic residues" evidence="3">
    <location>
        <begin position="356"/>
        <end position="369"/>
    </location>
</feature>
<dbReference type="FunFam" id="2.30.29.30:FF:000286">
    <property type="entry name" value="PH-protein kinase domain containing protein"/>
    <property type="match status" value="1"/>
</dbReference>
<feature type="domain" description="PH" evidence="4">
    <location>
        <begin position="27"/>
        <end position="131"/>
    </location>
</feature>
<feature type="compositionally biased region" description="Polar residues" evidence="3">
    <location>
        <begin position="1"/>
        <end position="11"/>
    </location>
</feature>
<feature type="compositionally biased region" description="Basic and acidic residues" evidence="3">
    <location>
        <begin position="325"/>
        <end position="347"/>
    </location>
</feature>
<feature type="region of interest" description="Disordered" evidence="3">
    <location>
        <begin position="1"/>
        <end position="20"/>
    </location>
</feature>
<evidence type="ECO:0000313" key="6">
    <source>
        <dbReference type="Proteomes" id="UP000007879"/>
    </source>
</evidence>
<keyword evidence="6" id="KW-1185">Reference proteome</keyword>
<dbReference type="GO" id="GO:0045595">
    <property type="term" value="P:regulation of cell differentiation"/>
    <property type="evidence" value="ECO:0007669"/>
    <property type="project" value="TreeGrafter"/>
</dbReference>
<keyword evidence="2" id="KW-0472">Membrane</keyword>
<accession>A0A1X7TLX9</accession>
<dbReference type="Gene3D" id="2.30.29.30">
    <property type="entry name" value="Pleckstrin-homology domain (PH domain)/Phosphotyrosine-binding domain (PTB)"/>
    <property type="match status" value="1"/>
</dbReference>
<dbReference type="InParanoid" id="A0A1X7TLX9"/>
<protein>
    <recommendedName>
        <fullName evidence="4">PH domain-containing protein</fullName>
    </recommendedName>
</protein>